<dbReference type="Pfam" id="PF00126">
    <property type="entry name" value="HTH_1"/>
    <property type="match status" value="1"/>
</dbReference>
<dbReference type="OrthoDB" id="8557381at2"/>
<dbReference type="PROSITE" id="PS50931">
    <property type="entry name" value="HTH_LYSR"/>
    <property type="match status" value="1"/>
</dbReference>
<evidence type="ECO:0000256" key="4">
    <source>
        <dbReference type="ARBA" id="ARBA00023163"/>
    </source>
</evidence>
<comment type="similarity">
    <text evidence="1">Belongs to the LysR transcriptional regulatory family.</text>
</comment>
<dbReference type="GO" id="GO:0003700">
    <property type="term" value="F:DNA-binding transcription factor activity"/>
    <property type="evidence" value="ECO:0007669"/>
    <property type="project" value="InterPro"/>
</dbReference>
<dbReference type="Gene3D" id="1.10.10.10">
    <property type="entry name" value="Winged helix-like DNA-binding domain superfamily/Winged helix DNA-binding domain"/>
    <property type="match status" value="1"/>
</dbReference>
<dbReference type="EMBL" id="QEKO01000001">
    <property type="protein sequence ID" value="PVY68286.1"/>
    <property type="molecule type" value="Genomic_DNA"/>
</dbReference>
<feature type="domain" description="HTH lysR-type" evidence="5">
    <location>
        <begin position="4"/>
        <end position="61"/>
    </location>
</feature>
<reference evidence="6 7" key="1">
    <citation type="submission" date="2018-04" db="EMBL/GenBank/DDBJ databases">
        <title>Genomic Encyclopedia of Type Strains, Phase IV (KMG-IV): sequencing the most valuable type-strain genomes for metagenomic binning, comparative biology and taxonomic classification.</title>
        <authorList>
            <person name="Goeker M."/>
        </authorList>
    </citation>
    <scope>NUCLEOTIDE SEQUENCE [LARGE SCALE GENOMIC DNA]</scope>
    <source>
        <strain evidence="6 7">DSM 10065</strain>
    </source>
</reference>
<evidence type="ECO:0000256" key="1">
    <source>
        <dbReference type="ARBA" id="ARBA00009437"/>
    </source>
</evidence>
<sequence length="301" mass="33453">MANLDISDLLILKEIHRSGSITRSVEHIGLSQPSISIRLNHLRKHFGDALFVRTSAGMQATPRMEGLLPKIEQALELLAPIGADAPFDPGTSTRTFRLGLAQVAQMALLPELVALLNQCAPGLRVESVELGPHTSKQLEAGEVDVAIGYPTELQAGVYQQRLMTEQYACVARCDHPRLGDSLSMHDFLAEEYVSVDAPATVHARLDKVLEERGIERKVKIKVSSLLGIGQMITSTNLLAILPSRVARTLEHDASIKVLKLPFSLPSYDVCQYWHERYHHEPGHIWFRQTIFETFLDMPLPA</sequence>
<evidence type="ECO:0000313" key="7">
    <source>
        <dbReference type="Proteomes" id="UP000246145"/>
    </source>
</evidence>
<proteinExistence type="inferred from homology"/>
<keyword evidence="3 6" id="KW-0238">DNA-binding</keyword>
<organism evidence="6 7">
    <name type="scientific">Pusillimonas noertemannii</name>
    <dbReference type="NCBI Taxonomy" id="305977"/>
    <lineage>
        <taxon>Bacteria</taxon>
        <taxon>Pseudomonadati</taxon>
        <taxon>Pseudomonadota</taxon>
        <taxon>Betaproteobacteria</taxon>
        <taxon>Burkholderiales</taxon>
        <taxon>Alcaligenaceae</taxon>
        <taxon>Pusillimonas</taxon>
    </lineage>
</organism>
<keyword evidence="2" id="KW-0805">Transcription regulation</keyword>
<dbReference type="GO" id="GO:0003677">
    <property type="term" value="F:DNA binding"/>
    <property type="evidence" value="ECO:0007669"/>
    <property type="project" value="UniProtKB-KW"/>
</dbReference>
<dbReference type="Gene3D" id="3.40.190.10">
    <property type="entry name" value="Periplasmic binding protein-like II"/>
    <property type="match status" value="2"/>
</dbReference>
<dbReference type="SUPFAM" id="SSF46785">
    <property type="entry name" value="Winged helix' DNA-binding domain"/>
    <property type="match status" value="1"/>
</dbReference>
<keyword evidence="7" id="KW-1185">Reference proteome</keyword>
<dbReference type="PANTHER" id="PTHR30118:SF15">
    <property type="entry name" value="TRANSCRIPTIONAL REGULATORY PROTEIN"/>
    <property type="match status" value="1"/>
</dbReference>
<protein>
    <submittedName>
        <fullName evidence="6">DNA-binding transcriptional LysR family regulator</fullName>
    </submittedName>
</protein>
<dbReference type="PANTHER" id="PTHR30118">
    <property type="entry name" value="HTH-TYPE TRANSCRIPTIONAL REGULATOR LEUO-RELATED"/>
    <property type="match status" value="1"/>
</dbReference>
<evidence type="ECO:0000259" key="5">
    <source>
        <dbReference type="PROSITE" id="PS50931"/>
    </source>
</evidence>
<dbReference type="STRING" id="1231391.GCA_000308195_03257"/>
<evidence type="ECO:0000256" key="3">
    <source>
        <dbReference type="ARBA" id="ARBA00023125"/>
    </source>
</evidence>
<evidence type="ECO:0000313" key="6">
    <source>
        <dbReference type="EMBL" id="PVY68286.1"/>
    </source>
</evidence>
<dbReference type="SUPFAM" id="SSF53850">
    <property type="entry name" value="Periplasmic binding protein-like II"/>
    <property type="match status" value="1"/>
</dbReference>
<gene>
    <name evidence="6" type="ORF">C7440_0681</name>
</gene>
<dbReference type="InterPro" id="IPR036388">
    <property type="entry name" value="WH-like_DNA-bd_sf"/>
</dbReference>
<accession>A0A2U1CQX4</accession>
<comment type="caution">
    <text evidence="6">The sequence shown here is derived from an EMBL/GenBank/DDBJ whole genome shotgun (WGS) entry which is preliminary data.</text>
</comment>
<dbReference type="AlphaFoldDB" id="A0A2U1CQX4"/>
<dbReference type="PRINTS" id="PR00039">
    <property type="entry name" value="HTHLYSR"/>
</dbReference>
<dbReference type="RefSeq" id="WP_116517958.1">
    <property type="nucleotide sequence ID" value="NZ_JACCEX010000001.1"/>
</dbReference>
<evidence type="ECO:0000256" key="2">
    <source>
        <dbReference type="ARBA" id="ARBA00023015"/>
    </source>
</evidence>
<dbReference type="InterPro" id="IPR036390">
    <property type="entry name" value="WH_DNA-bd_sf"/>
</dbReference>
<dbReference type="Proteomes" id="UP000246145">
    <property type="component" value="Unassembled WGS sequence"/>
</dbReference>
<name>A0A2U1CQX4_9BURK</name>
<dbReference type="CDD" id="cd08459">
    <property type="entry name" value="PBP2_DntR_NahR_LinR_like"/>
    <property type="match status" value="1"/>
</dbReference>
<dbReference type="InterPro" id="IPR005119">
    <property type="entry name" value="LysR_subst-bd"/>
</dbReference>
<dbReference type="InterPro" id="IPR000847">
    <property type="entry name" value="LysR_HTH_N"/>
</dbReference>
<keyword evidence="4" id="KW-0804">Transcription</keyword>
<dbReference type="Pfam" id="PF03466">
    <property type="entry name" value="LysR_substrate"/>
    <property type="match status" value="1"/>
</dbReference>
<dbReference type="InterPro" id="IPR050389">
    <property type="entry name" value="LysR-type_TF"/>
</dbReference>